<protein>
    <recommendedName>
        <fullName evidence="4">Right handed beta helix domain-containing protein</fullName>
    </recommendedName>
</protein>
<proteinExistence type="predicted"/>
<evidence type="ECO:0000256" key="1">
    <source>
        <dbReference type="SAM" id="Phobius"/>
    </source>
</evidence>
<keyword evidence="1" id="KW-1133">Transmembrane helix</keyword>
<dbReference type="SUPFAM" id="SSF51126">
    <property type="entry name" value="Pectin lyase-like"/>
    <property type="match status" value="1"/>
</dbReference>
<evidence type="ECO:0008006" key="4">
    <source>
        <dbReference type="Google" id="ProtNLM"/>
    </source>
</evidence>
<keyword evidence="1" id="KW-0472">Membrane</keyword>
<reference evidence="2 3" key="1">
    <citation type="submission" date="2019-03" db="EMBL/GenBank/DDBJ databases">
        <title>Single cell metagenomics reveals metabolic interactions within the superorganism composed of flagellate Streblomastix strix and complex community of Bacteroidetes bacteria on its surface.</title>
        <authorList>
            <person name="Treitli S.C."/>
            <person name="Kolisko M."/>
            <person name="Husnik F."/>
            <person name="Keeling P."/>
            <person name="Hampl V."/>
        </authorList>
    </citation>
    <scope>NUCLEOTIDE SEQUENCE [LARGE SCALE GENOMIC DNA]</scope>
    <source>
        <strain evidence="2">ST1C</strain>
    </source>
</reference>
<gene>
    <name evidence="2" type="ORF">EZS28_019669</name>
</gene>
<comment type="caution">
    <text evidence="2">The sequence shown here is derived from an EMBL/GenBank/DDBJ whole genome shotgun (WGS) entry which is preliminary data.</text>
</comment>
<name>A0A5J4VQP4_9EUKA</name>
<sequence length="451" mass="49900">MIATLLLTLNLALGQIIPSVNITTITSQLSSNDVCQFNVSQKSTGGFHTISEVLNQTCTKDGGYEIILLDSEHNEFLHLNQNITILIQGKNENPTNWRSTIKCEQLILLQQGRLTLVNIEFHYSIVNDTELFIIPSNNLIQSQKNSQYPSLTIRQCTFQSVSWDKSDFLVQMHTVFLNRIEIDECNFNGIDAIKVSNNSMIRAEYNQEIFLHKSKFQRASVISDEQIIYLAANVEDALISVQNCEFKDINLVGGPQIAALQIVLTKKYNLNIVGNTFSNCLNQYSQIGALIIIDSSNAANNKRFIISNNQFINNTGLMTGGILFYTNDSFTQYSFNSNNFSSNTNNITAGVGKDAYLAFSDHPKNWTKSFLTNGVKKLFKGSISDAVKESVHFISGSGDQLILEGSITLPNSIEQGGIGKGVVIGIVVGLIVLILALVAVIIVCIVMYKKV</sequence>
<evidence type="ECO:0000313" key="2">
    <source>
        <dbReference type="EMBL" id="KAA6384805.1"/>
    </source>
</evidence>
<dbReference type="EMBL" id="SNRW01005568">
    <property type="protein sequence ID" value="KAA6384805.1"/>
    <property type="molecule type" value="Genomic_DNA"/>
</dbReference>
<evidence type="ECO:0000313" key="3">
    <source>
        <dbReference type="Proteomes" id="UP000324800"/>
    </source>
</evidence>
<dbReference type="AlphaFoldDB" id="A0A5J4VQP4"/>
<keyword evidence="1" id="KW-0812">Transmembrane</keyword>
<accession>A0A5J4VQP4</accession>
<feature type="transmembrane region" description="Helical" evidence="1">
    <location>
        <begin position="422"/>
        <end position="448"/>
    </location>
</feature>
<organism evidence="2 3">
    <name type="scientific">Streblomastix strix</name>
    <dbReference type="NCBI Taxonomy" id="222440"/>
    <lineage>
        <taxon>Eukaryota</taxon>
        <taxon>Metamonada</taxon>
        <taxon>Preaxostyla</taxon>
        <taxon>Oxymonadida</taxon>
        <taxon>Streblomastigidae</taxon>
        <taxon>Streblomastix</taxon>
    </lineage>
</organism>
<dbReference type="InterPro" id="IPR011050">
    <property type="entry name" value="Pectin_lyase_fold/virulence"/>
</dbReference>
<dbReference type="Proteomes" id="UP000324800">
    <property type="component" value="Unassembled WGS sequence"/>
</dbReference>